<dbReference type="Gene3D" id="3.30.70.330">
    <property type="match status" value="2"/>
</dbReference>
<evidence type="ECO:0000256" key="1">
    <source>
        <dbReference type="ARBA" id="ARBA00002475"/>
    </source>
</evidence>
<feature type="region of interest" description="Disordered" evidence="8">
    <location>
        <begin position="51"/>
        <end position="142"/>
    </location>
</feature>
<comment type="similarity">
    <text evidence="3">Belongs to the RRM RBM34 family.</text>
</comment>
<evidence type="ECO:0000256" key="2">
    <source>
        <dbReference type="ARBA" id="ARBA00004604"/>
    </source>
</evidence>
<feature type="compositionally biased region" description="Basic and acidic residues" evidence="8">
    <location>
        <begin position="421"/>
        <end position="446"/>
    </location>
</feature>
<feature type="compositionally biased region" description="Basic and acidic residues" evidence="8">
    <location>
        <begin position="63"/>
        <end position="77"/>
    </location>
</feature>
<comment type="function">
    <text evidence="1">Involved in pre-25S rRNA processing.</text>
</comment>
<evidence type="ECO:0000256" key="3">
    <source>
        <dbReference type="ARBA" id="ARBA00007077"/>
    </source>
</evidence>
<dbReference type="SMART" id="SM00360">
    <property type="entry name" value="RRM"/>
    <property type="match status" value="2"/>
</dbReference>
<dbReference type="Pfam" id="PF00076">
    <property type="entry name" value="RRM_1"/>
    <property type="match status" value="1"/>
</dbReference>
<evidence type="ECO:0000256" key="7">
    <source>
        <dbReference type="PROSITE-ProRule" id="PRU00176"/>
    </source>
</evidence>
<keyword evidence="11" id="KW-1185">Reference proteome</keyword>
<protein>
    <recommendedName>
        <fullName evidence="4">Nucleolar protein 12</fullName>
    </recommendedName>
</protein>
<dbReference type="SUPFAM" id="SSF54928">
    <property type="entry name" value="RNA-binding domain, RBD"/>
    <property type="match status" value="2"/>
</dbReference>
<feature type="domain" description="RRM" evidence="9">
    <location>
        <begin position="156"/>
        <end position="254"/>
    </location>
</feature>
<feature type="domain" description="RRM" evidence="9">
    <location>
        <begin position="262"/>
        <end position="348"/>
    </location>
</feature>
<evidence type="ECO:0000313" key="11">
    <source>
        <dbReference type="Proteomes" id="UP000094565"/>
    </source>
</evidence>
<dbReference type="GO" id="GO:0019843">
    <property type="term" value="F:rRNA binding"/>
    <property type="evidence" value="ECO:0007669"/>
    <property type="project" value="TreeGrafter"/>
</dbReference>
<evidence type="ECO:0000256" key="8">
    <source>
        <dbReference type="SAM" id="MobiDB-lite"/>
    </source>
</evidence>
<organism evidence="10 11">
    <name type="scientific">Komagataella pastoris</name>
    <name type="common">Yeast</name>
    <name type="synonym">Pichia pastoris</name>
    <dbReference type="NCBI Taxonomy" id="4922"/>
    <lineage>
        <taxon>Eukaryota</taxon>
        <taxon>Fungi</taxon>
        <taxon>Dikarya</taxon>
        <taxon>Ascomycota</taxon>
        <taxon>Saccharomycotina</taxon>
        <taxon>Pichiomycetes</taxon>
        <taxon>Pichiales</taxon>
        <taxon>Pichiaceae</taxon>
        <taxon>Komagataella</taxon>
    </lineage>
</organism>
<dbReference type="EMBL" id="CP014586">
    <property type="protein sequence ID" value="ANZ76642.1"/>
    <property type="molecule type" value="Genomic_DNA"/>
</dbReference>
<evidence type="ECO:0000259" key="9">
    <source>
        <dbReference type="PROSITE" id="PS50102"/>
    </source>
</evidence>
<name>A0A1B2JF74_PICPA</name>
<feature type="compositionally biased region" description="Basic and acidic residues" evidence="8">
    <location>
        <begin position="109"/>
        <end position="132"/>
    </location>
</feature>
<dbReference type="PANTHER" id="PTHR23236:SF25">
    <property type="entry name" value="RNA-BINDING PROTEIN 34"/>
    <property type="match status" value="1"/>
</dbReference>
<evidence type="ECO:0000256" key="4">
    <source>
        <dbReference type="ARBA" id="ARBA00015520"/>
    </source>
</evidence>
<gene>
    <name evidence="10" type="primary">NOP12</name>
    <name evidence="10" type="ORF">ATY40_BA7504048</name>
</gene>
<dbReference type="GO" id="GO:0000463">
    <property type="term" value="P:maturation of LSU-rRNA from tricistronic rRNA transcript (SSU-rRNA, 5.8S rRNA, LSU-rRNA)"/>
    <property type="evidence" value="ECO:0007669"/>
    <property type="project" value="TreeGrafter"/>
</dbReference>
<feature type="compositionally biased region" description="Basic residues" evidence="8">
    <location>
        <begin position="51"/>
        <end position="62"/>
    </location>
</feature>
<dbReference type="GO" id="GO:0005730">
    <property type="term" value="C:nucleolus"/>
    <property type="evidence" value="ECO:0007669"/>
    <property type="project" value="UniProtKB-SubCell"/>
</dbReference>
<proteinExistence type="inferred from homology"/>
<dbReference type="InterPro" id="IPR035979">
    <property type="entry name" value="RBD_domain_sf"/>
</dbReference>
<dbReference type="PANTHER" id="PTHR23236">
    <property type="entry name" value="EUKARYOTIC TRANSLATION INITIATION FACTOR 4B/4H"/>
    <property type="match status" value="1"/>
</dbReference>
<dbReference type="Proteomes" id="UP000094565">
    <property type="component" value="Chromosome 3"/>
</dbReference>
<keyword evidence="6" id="KW-0539">Nucleus</keyword>
<dbReference type="InterPro" id="IPR000504">
    <property type="entry name" value="RRM_dom"/>
</dbReference>
<feature type="region of interest" description="Disordered" evidence="8">
    <location>
        <begin position="399"/>
        <end position="446"/>
    </location>
</feature>
<accession>A0A1B2JF74</accession>
<keyword evidence="5 7" id="KW-0694">RNA-binding</keyword>
<evidence type="ECO:0000256" key="5">
    <source>
        <dbReference type="ARBA" id="ARBA00022884"/>
    </source>
</evidence>
<evidence type="ECO:0000313" key="10">
    <source>
        <dbReference type="EMBL" id="ANZ76642.1"/>
    </source>
</evidence>
<reference evidence="10 11" key="1">
    <citation type="submission" date="2016-02" db="EMBL/GenBank/DDBJ databases">
        <title>Comparative genomic and transcriptomic foundation for Pichia pastoris.</title>
        <authorList>
            <person name="Love K.R."/>
            <person name="Shah K.A."/>
            <person name="Whittaker C.A."/>
            <person name="Wu J."/>
            <person name="Bartlett M.C."/>
            <person name="Ma D."/>
            <person name="Leeson R.L."/>
            <person name="Priest M."/>
            <person name="Young S.K."/>
            <person name="Love J.C."/>
        </authorList>
    </citation>
    <scope>NUCLEOTIDE SEQUENCE [LARGE SCALE GENOMIC DNA]</scope>
    <source>
        <strain evidence="10 11">ATCC 28485</strain>
    </source>
</reference>
<sequence length="446" mass="50705">MAKDTKEKEKANENSNALEDIFGAPAAVDSSVSSLFSQPSAVDQNALLVRKRAIINPKRKIKKDTADKKDTESKQSEFVDVEEDNQEKAEPALKKQKRGSKEDEDEDLETRYLAKLNGKDQKDSSDKSEDKNKGKKAVKHVDPNAVKESAFEQSERTVFVGNLPVIVAIEREEKEEFKEYMAKIGPVESIRFRSIAFKLPMPRRDAFLSKAFDETRSALNAYVVYENKNDSKKAKELNGKVFKDHHLRVDHVAHPSPQDNKKSIFIGNLDFEEEEESLWKYFTEKVGQDKVENVRIIRDTKTNFGKGFAMVQFKDFLEVDKCLMLNGEELSTSVKPKKRTMRISRCRNIPKPADKWFGGKEHTNLSEKDKTIMGRAKKVLSKKDRALVGSLVIEGQRAEKGVKVRGMSGKGKATGVKKPRSKEGRAARRSEEHKKKLQQELKEKTN</sequence>
<comment type="subcellular location">
    <subcellularLocation>
        <location evidence="2">Nucleus</location>
        <location evidence="2">Nucleolus</location>
    </subcellularLocation>
</comment>
<dbReference type="InterPro" id="IPR012677">
    <property type="entry name" value="Nucleotide-bd_a/b_plait_sf"/>
</dbReference>
<dbReference type="OrthoDB" id="442677at2759"/>
<dbReference type="PROSITE" id="PS50102">
    <property type="entry name" value="RRM"/>
    <property type="match status" value="2"/>
</dbReference>
<dbReference type="AlphaFoldDB" id="A0A1B2JF74"/>
<evidence type="ECO:0000256" key="6">
    <source>
        <dbReference type="ARBA" id="ARBA00023242"/>
    </source>
</evidence>